<feature type="compositionally biased region" description="Low complexity" evidence="6">
    <location>
        <begin position="487"/>
        <end position="498"/>
    </location>
</feature>
<dbReference type="PROSITE" id="PS50011">
    <property type="entry name" value="PROTEIN_KINASE_DOM"/>
    <property type="match status" value="1"/>
</dbReference>
<feature type="compositionally biased region" description="Low complexity" evidence="6">
    <location>
        <begin position="419"/>
        <end position="432"/>
    </location>
</feature>
<dbReference type="GO" id="GO:0005524">
    <property type="term" value="F:ATP binding"/>
    <property type="evidence" value="ECO:0007669"/>
    <property type="project" value="UniProtKB-UniRule"/>
</dbReference>
<reference evidence="8 9" key="1">
    <citation type="submission" date="2023-07" db="EMBL/GenBank/DDBJ databases">
        <title>Sequencing the genomes of 1000 actinobacteria strains.</title>
        <authorList>
            <person name="Klenk H.-P."/>
        </authorList>
    </citation>
    <scope>NUCLEOTIDE SEQUENCE [LARGE SCALE GENOMIC DNA]</scope>
    <source>
        <strain evidence="8 9">DSM 44711</strain>
    </source>
</reference>
<feature type="region of interest" description="Disordered" evidence="6">
    <location>
        <begin position="546"/>
        <end position="569"/>
    </location>
</feature>
<evidence type="ECO:0000256" key="5">
    <source>
        <dbReference type="PROSITE-ProRule" id="PRU10141"/>
    </source>
</evidence>
<proteinExistence type="predicted"/>
<feature type="region of interest" description="Disordered" evidence="6">
    <location>
        <begin position="394"/>
        <end position="512"/>
    </location>
</feature>
<dbReference type="PROSITE" id="PS00107">
    <property type="entry name" value="PROTEIN_KINASE_ATP"/>
    <property type="match status" value="1"/>
</dbReference>
<dbReference type="CDD" id="cd14014">
    <property type="entry name" value="STKc_PknB_like"/>
    <property type="match status" value="1"/>
</dbReference>
<dbReference type="RefSeq" id="WP_310428580.1">
    <property type="nucleotide sequence ID" value="NZ_JAVDYC010000001.1"/>
</dbReference>
<keyword evidence="2 5" id="KW-0547">Nucleotide-binding</keyword>
<feature type="binding site" evidence="5">
    <location>
        <position position="47"/>
    </location>
    <ligand>
        <name>ATP</name>
        <dbReference type="ChEBI" id="CHEBI:30616"/>
    </ligand>
</feature>
<evidence type="ECO:0000313" key="8">
    <source>
        <dbReference type="EMBL" id="MDR7327872.1"/>
    </source>
</evidence>
<sequence length="763" mass="78399">MIERGAPLRPGDPERIGPYRVLARLGAGGMGVVFLANDAGGRPVAVKVVHAEMATDDEFRNRFRSEVARVRQVPGFCTAEVLDADPDATRPYLVTEFVDGPTLAAEVAQRGPLSTSNLHAVAIGVATALTAIHEAGVIHRDLKPHNVLLAPGTPKVIDFGIARAWESTTQHTRTGQIVGTANYMAPERFDETGGPTGPAADVFAWGCVVTFAGTGRAPFHADSPLATFGRILTQEPELGTLDGPLRQLVERSLRRDPRDRPTARELLDLLLRGGPARTPQPVEALDDMPALRTAAIEVQATPGPVSPPVFTLPTETPPESAFGPAAPPPPYAPVSAAPASPAFGPASAPPYGPASAPPFAPASGAPYGPTSGAPFDPASGAPYGPASGAPYGAAPGQAFAPGSPPPYGPGSPPYGPGSGAPFAAGQPAFEPGPGRPSDVEPETLRLRAAPGAAAGPHAGAAPPAGPWPPAPGTPHHGMPSAHPTPPGHGTHGMPAGPGWNAAPDPGASRRSGDGRVLAGILAGVLLLACVGGGGLLAAHSAGAFGDAEGDRTATPTSDAPAPEPSADVPAFTLPAGDPLIADALTSAGQWNGTYIVDEEDSNCDVRDGALRVQRVTPGSYICAGPEEKVDGDHTIAVTGTIEKPGSCLGIWLFWEIPRSYRLTACESAFRFEVDREDGSGYSIREVRLDRALPRNEPVRLQVVVEDGTVRFGHDGVLIGEADLPEDDITEGVAAAIGMISAPGDENPPYGAHFNDVEVRTLED</sequence>
<dbReference type="PANTHER" id="PTHR43289:SF34">
    <property type="entry name" value="SERINE_THREONINE-PROTEIN KINASE YBDM-RELATED"/>
    <property type="match status" value="1"/>
</dbReference>
<feature type="domain" description="Protein kinase" evidence="7">
    <location>
        <begin position="19"/>
        <end position="271"/>
    </location>
</feature>
<dbReference type="SMART" id="SM00220">
    <property type="entry name" value="S_TKc"/>
    <property type="match status" value="1"/>
</dbReference>
<evidence type="ECO:0000256" key="6">
    <source>
        <dbReference type="SAM" id="MobiDB-lite"/>
    </source>
</evidence>
<dbReference type="Pfam" id="PF00069">
    <property type="entry name" value="Pkinase"/>
    <property type="match status" value="1"/>
</dbReference>
<dbReference type="InterPro" id="IPR008271">
    <property type="entry name" value="Ser/Thr_kinase_AS"/>
</dbReference>
<evidence type="ECO:0000256" key="1">
    <source>
        <dbReference type="ARBA" id="ARBA00022679"/>
    </source>
</evidence>
<evidence type="ECO:0000313" key="9">
    <source>
        <dbReference type="Proteomes" id="UP001183629"/>
    </source>
</evidence>
<feature type="compositionally biased region" description="Low complexity" evidence="6">
    <location>
        <begin position="448"/>
        <end position="462"/>
    </location>
</feature>
<keyword evidence="4 5" id="KW-0067">ATP-binding</keyword>
<feature type="compositionally biased region" description="Pro residues" evidence="6">
    <location>
        <begin position="402"/>
        <end position="415"/>
    </location>
</feature>
<dbReference type="InterPro" id="IPR011009">
    <property type="entry name" value="Kinase-like_dom_sf"/>
</dbReference>
<dbReference type="Gene3D" id="3.30.200.20">
    <property type="entry name" value="Phosphorylase Kinase, domain 1"/>
    <property type="match status" value="1"/>
</dbReference>
<feature type="region of interest" description="Disordered" evidence="6">
    <location>
        <begin position="300"/>
        <end position="328"/>
    </location>
</feature>
<keyword evidence="8" id="KW-0723">Serine/threonine-protein kinase</keyword>
<evidence type="ECO:0000256" key="2">
    <source>
        <dbReference type="ARBA" id="ARBA00022741"/>
    </source>
</evidence>
<gene>
    <name evidence="8" type="ORF">J2S44_008122</name>
</gene>
<dbReference type="GO" id="GO:0004674">
    <property type="term" value="F:protein serine/threonine kinase activity"/>
    <property type="evidence" value="ECO:0007669"/>
    <property type="project" value="UniProtKB-KW"/>
</dbReference>
<evidence type="ECO:0000256" key="3">
    <source>
        <dbReference type="ARBA" id="ARBA00022777"/>
    </source>
</evidence>
<name>A0AAE3ZZH5_9ACTN</name>
<accession>A0AAE3ZZH5</accession>
<dbReference type="SUPFAM" id="SSF56112">
    <property type="entry name" value="Protein kinase-like (PK-like)"/>
    <property type="match status" value="1"/>
</dbReference>
<dbReference type="EMBL" id="JAVDYC010000001">
    <property type="protein sequence ID" value="MDR7327872.1"/>
    <property type="molecule type" value="Genomic_DNA"/>
</dbReference>
<dbReference type="InterPro" id="IPR000719">
    <property type="entry name" value="Prot_kinase_dom"/>
</dbReference>
<organism evidence="8 9">
    <name type="scientific">Catenuloplanes niger</name>
    <dbReference type="NCBI Taxonomy" id="587534"/>
    <lineage>
        <taxon>Bacteria</taxon>
        <taxon>Bacillati</taxon>
        <taxon>Actinomycetota</taxon>
        <taxon>Actinomycetes</taxon>
        <taxon>Micromonosporales</taxon>
        <taxon>Micromonosporaceae</taxon>
        <taxon>Catenuloplanes</taxon>
    </lineage>
</organism>
<dbReference type="PROSITE" id="PS00108">
    <property type="entry name" value="PROTEIN_KINASE_ST"/>
    <property type="match status" value="1"/>
</dbReference>
<protein>
    <submittedName>
        <fullName evidence="8">Serine/threonine protein kinase</fullName>
    </submittedName>
</protein>
<dbReference type="Proteomes" id="UP001183629">
    <property type="component" value="Unassembled WGS sequence"/>
</dbReference>
<dbReference type="AlphaFoldDB" id="A0AAE3ZZH5"/>
<keyword evidence="1" id="KW-0808">Transferase</keyword>
<dbReference type="InterPro" id="IPR017441">
    <property type="entry name" value="Protein_kinase_ATP_BS"/>
</dbReference>
<evidence type="ECO:0000259" key="7">
    <source>
        <dbReference type="PROSITE" id="PS50011"/>
    </source>
</evidence>
<keyword evidence="9" id="KW-1185">Reference proteome</keyword>
<dbReference type="Gene3D" id="1.10.510.10">
    <property type="entry name" value="Transferase(Phosphotransferase) domain 1"/>
    <property type="match status" value="1"/>
</dbReference>
<feature type="compositionally biased region" description="Pro residues" evidence="6">
    <location>
        <begin position="463"/>
        <end position="472"/>
    </location>
</feature>
<comment type="caution">
    <text evidence="8">The sequence shown here is derived from an EMBL/GenBank/DDBJ whole genome shotgun (WGS) entry which is preliminary data.</text>
</comment>
<evidence type="ECO:0000256" key="4">
    <source>
        <dbReference type="ARBA" id="ARBA00022840"/>
    </source>
</evidence>
<keyword evidence="3 8" id="KW-0418">Kinase</keyword>
<dbReference type="PANTHER" id="PTHR43289">
    <property type="entry name" value="MITOGEN-ACTIVATED PROTEIN KINASE KINASE KINASE 20-RELATED"/>
    <property type="match status" value="1"/>
</dbReference>